<gene>
    <name evidence="4" type="ORF">GCM10008939_09720</name>
</gene>
<dbReference type="GO" id="GO:0003677">
    <property type="term" value="F:DNA binding"/>
    <property type="evidence" value="ECO:0007669"/>
    <property type="project" value="InterPro"/>
</dbReference>
<protein>
    <recommendedName>
        <fullName evidence="6">RpiR family transcriptional regulator</fullName>
    </recommendedName>
</protein>
<dbReference type="Gene3D" id="1.10.10.10">
    <property type="entry name" value="Winged helix-like DNA-binding domain superfamily/Winged helix DNA-binding domain"/>
    <property type="match status" value="1"/>
</dbReference>
<dbReference type="PROSITE" id="PS51464">
    <property type="entry name" value="SIS"/>
    <property type="match status" value="1"/>
</dbReference>
<dbReference type="Gene3D" id="3.40.50.10490">
    <property type="entry name" value="Glucose-6-phosphate isomerase like protein, domain 1"/>
    <property type="match status" value="1"/>
</dbReference>
<proteinExistence type="predicted"/>
<dbReference type="GO" id="GO:0097367">
    <property type="term" value="F:carbohydrate derivative binding"/>
    <property type="evidence" value="ECO:0007669"/>
    <property type="project" value="InterPro"/>
</dbReference>
<feature type="domain" description="HTH rpiR-type" evidence="2">
    <location>
        <begin position="24"/>
        <end position="100"/>
    </location>
</feature>
<dbReference type="SUPFAM" id="SSF53697">
    <property type="entry name" value="SIS domain"/>
    <property type="match status" value="1"/>
</dbReference>
<dbReference type="GO" id="GO:0003700">
    <property type="term" value="F:DNA-binding transcription factor activity"/>
    <property type="evidence" value="ECO:0007669"/>
    <property type="project" value="InterPro"/>
</dbReference>
<dbReference type="InterPro" id="IPR001347">
    <property type="entry name" value="SIS_dom"/>
</dbReference>
<dbReference type="Pfam" id="PF01418">
    <property type="entry name" value="HTH_6"/>
    <property type="match status" value="1"/>
</dbReference>
<dbReference type="PANTHER" id="PTHR30514">
    <property type="entry name" value="GLUCOKINASE"/>
    <property type="match status" value="1"/>
</dbReference>
<dbReference type="InterPro" id="IPR046348">
    <property type="entry name" value="SIS_dom_sf"/>
</dbReference>
<comment type="caution">
    <text evidence="4">The sequence shown here is derived from an EMBL/GenBank/DDBJ whole genome shotgun (WGS) entry which is preliminary data.</text>
</comment>
<dbReference type="AlphaFoldDB" id="A0A917ULU5"/>
<evidence type="ECO:0000313" key="5">
    <source>
        <dbReference type="Proteomes" id="UP000635726"/>
    </source>
</evidence>
<sequence length="319" mass="33523">MPPESHDHPTQDHSTRAAPFRDRQGLTDLLHRELPALTGAQRVLALHVLAHLERVPFLSATDLAAAAGVSQSSVTRFAARLGFTRYPHFTTGVGEALLHDAPAHAPAERFEHAPPGSPHAAVLRGETLALQALGPLLDHPDFRRAASFLAAADHVVVAGFAAAAALAVHASLYLSRLRPGTGLHTSVDAALMTQAPHWTPRHAALLIAAPRPATDTVRFLGLLRAQGVPVVLVGDPASVAVLGAADVTLVVPVTLGPTTAVPAAMLTLVSLLVDAVALEQPERSRHALRRFEHLSAAGELFVQGAPRTGTHEQQEEAGP</sequence>
<reference evidence="4" key="1">
    <citation type="journal article" date="2014" name="Int. J. Syst. Evol. Microbiol.">
        <title>Complete genome sequence of Corynebacterium casei LMG S-19264T (=DSM 44701T), isolated from a smear-ripened cheese.</title>
        <authorList>
            <consortium name="US DOE Joint Genome Institute (JGI-PGF)"/>
            <person name="Walter F."/>
            <person name="Albersmeier A."/>
            <person name="Kalinowski J."/>
            <person name="Ruckert C."/>
        </authorList>
    </citation>
    <scope>NUCLEOTIDE SEQUENCE</scope>
    <source>
        <strain evidence="4">JCM 14371</strain>
    </source>
</reference>
<evidence type="ECO:0000259" key="2">
    <source>
        <dbReference type="PROSITE" id="PS51071"/>
    </source>
</evidence>
<dbReference type="EMBL" id="BMOE01000002">
    <property type="protein sequence ID" value="GGJ67469.1"/>
    <property type="molecule type" value="Genomic_DNA"/>
</dbReference>
<dbReference type="GO" id="GO:1901135">
    <property type="term" value="P:carbohydrate derivative metabolic process"/>
    <property type="evidence" value="ECO:0007669"/>
    <property type="project" value="InterPro"/>
</dbReference>
<dbReference type="InterPro" id="IPR000281">
    <property type="entry name" value="HTH_RpiR"/>
</dbReference>
<evidence type="ECO:0008006" key="6">
    <source>
        <dbReference type="Google" id="ProtNLM"/>
    </source>
</evidence>
<dbReference type="SUPFAM" id="SSF46689">
    <property type="entry name" value="Homeodomain-like"/>
    <property type="match status" value="1"/>
</dbReference>
<evidence type="ECO:0000259" key="3">
    <source>
        <dbReference type="PROSITE" id="PS51464"/>
    </source>
</evidence>
<dbReference type="PROSITE" id="PS51071">
    <property type="entry name" value="HTH_RPIR"/>
    <property type="match status" value="1"/>
</dbReference>
<organism evidence="4 5">
    <name type="scientific">Deinococcus aquiradiocola</name>
    <dbReference type="NCBI Taxonomy" id="393059"/>
    <lineage>
        <taxon>Bacteria</taxon>
        <taxon>Thermotogati</taxon>
        <taxon>Deinococcota</taxon>
        <taxon>Deinococci</taxon>
        <taxon>Deinococcales</taxon>
        <taxon>Deinococcaceae</taxon>
        <taxon>Deinococcus</taxon>
    </lineage>
</organism>
<name>A0A917ULU5_9DEIO</name>
<dbReference type="Proteomes" id="UP000635726">
    <property type="component" value="Unassembled WGS sequence"/>
</dbReference>
<reference evidence="4" key="2">
    <citation type="submission" date="2020-09" db="EMBL/GenBank/DDBJ databases">
        <authorList>
            <person name="Sun Q."/>
            <person name="Ohkuma M."/>
        </authorList>
    </citation>
    <scope>NUCLEOTIDE SEQUENCE</scope>
    <source>
        <strain evidence="4">JCM 14371</strain>
    </source>
</reference>
<dbReference type="InterPro" id="IPR047640">
    <property type="entry name" value="RpiR-like"/>
</dbReference>
<keyword evidence="5" id="KW-1185">Reference proteome</keyword>
<feature type="region of interest" description="Disordered" evidence="1">
    <location>
        <begin position="1"/>
        <end position="21"/>
    </location>
</feature>
<feature type="domain" description="SIS" evidence="3">
    <location>
        <begin position="145"/>
        <end position="283"/>
    </location>
</feature>
<dbReference type="PANTHER" id="PTHR30514:SF18">
    <property type="entry name" value="RPIR-FAMILY TRANSCRIPTIONAL REGULATOR"/>
    <property type="match status" value="1"/>
</dbReference>
<dbReference type="InterPro" id="IPR036388">
    <property type="entry name" value="WH-like_DNA-bd_sf"/>
</dbReference>
<evidence type="ECO:0000256" key="1">
    <source>
        <dbReference type="SAM" id="MobiDB-lite"/>
    </source>
</evidence>
<evidence type="ECO:0000313" key="4">
    <source>
        <dbReference type="EMBL" id="GGJ67469.1"/>
    </source>
</evidence>
<dbReference type="RefSeq" id="WP_188961141.1">
    <property type="nucleotide sequence ID" value="NZ_BMOE01000002.1"/>
</dbReference>
<dbReference type="InterPro" id="IPR009057">
    <property type="entry name" value="Homeodomain-like_sf"/>
</dbReference>
<accession>A0A917ULU5</accession>